<reference evidence="2 3" key="1">
    <citation type="journal article" date="2023" name="Arcadia Sci">
        <title>De novo assembly of a long-read Amblyomma americanum tick genome.</title>
        <authorList>
            <person name="Chou S."/>
            <person name="Poskanzer K.E."/>
            <person name="Rollins M."/>
            <person name="Thuy-Boun P.S."/>
        </authorList>
    </citation>
    <scope>NUCLEOTIDE SEQUENCE [LARGE SCALE GENOMIC DNA]</scope>
    <source>
        <strain evidence="2">F_SG_1</strain>
        <tissue evidence="2">Salivary glands</tissue>
    </source>
</reference>
<protein>
    <submittedName>
        <fullName evidence="2">Uncharacterized protein</fullName>
    </submittedName>
</protein>
<sequence length="86" mass="9888">MPQRLRDSSRRPRYTNKHVLLARVTPHLANVAEKTAMRRTHSRRSGCFSPETDVPRDLAHRSMTAGRRARLASWGSPWFATAQEFS</sequence>
<accession>A0AAQ4EU61</accession>
<dbReference type="AlphaFoldDB" id="A0AAQ4EU61"/>
<dbReference type="Proteomes" id="UP001321473">
    <property type="component" value="Unassembled WGS sequence"/>
</dbReference>
<comment type="caution">
    <text evidence="2">The sequence shown here is derived from an EMBL/GenBank/DDBJ whole genome shotgun (WGS) entry which is preliminary data.</text>
</comment>
<feature type="region of interest" description="Disordered" evidence="1">
    <location>
        <begin position="36"/>
        <end position="61"/>
    </location>
</feature>
<dbReference type="EMBL" id="JARKHS020010853">
    <property type="protein sequence ID" value="KAK8778344.1"/>
    <property type="molecule type" value="Genomic_DNA"/>
</dbReference>
<evidence type="ECO:0000313" key="3">
    <source>
        <dbReference type="Proteomes" id="UP001321473"/>
    </source>
</evidence>
<evidence type="ECO:0000313" key="2">
    <source>
        <dbReference type="EMBL" id="KAK8778344.1"/>
    </source>
</evidence>
<name>A0AAQ4EU61_AMBAM</name>
<keyword evidence="3" id="KW-1185">Reference proteome</keyword>
<evidence type="ECO:0000256" key="1">
    <source>
        <dbReference type="SAM" id="MobiDB-lite"/>
    </source>
</evidence>
<proteinExistence type="predicted"/>
<gene>
    <name evidence="2" type="ORF">V5799_020318</name>
</gene>
<organism evidence="2 3">
    <name type="scientific">Amblyomma americanum</name>
    <name type="common">Lone star tick</name>
    <dbReference type="NCBI Taxonomy" id="6943"/>
    <lineage>
        <taxon>Eukaryota</taxon>
        <taxon>Metazoa</taxon>
        <taxon>Ecdysozoa</taxon>
        <taxon>Arthropoda</taxon>
        <taxon>Chelicerata</taxon>
        <taxon>Arachnida</taxon>
        <taxon>Acari</taxon>
        <taxon>Parasitiformes</taxon>
        <taxon>Ixodida</taxon>
        <taxon>Ixodoidea</taxon>
        <taxon>Ixodidae</taxon>
        <taxon>Amblyomminae</taxon>
        <taxon>Amblyomma</taxon>
    </lineage>
</organism>